<organism evidence="1 2">
    <name type="scientific">Fusobacterium periodonticum ATCC 33693</name>
    <dbReference type="NCBI Taxonomy" id="546275"/>
    <lineage>
        <taxon>Bacteria</taxon>
        <taxon>Fusobacteriati</taxon>
        <taxon>Fusobacteriota</taxon>
        <taxon>Fusobacteriia</taxon>
        <taxon>Fusobacteriales</taxon>
        <taxon>Fusobacteriaceae</taxon>
        <taxon>Fusobacterium</taxon>
    </lineage>
</organism>
<gene>
    <name evidence="1" type="ORF">FUSPEROL_01565</name>
</gene>
<dbReference type="GeneID" id="78419785"/>
<dbReference type="RefSeq" id="WP_005973582.1">
    <property type="nucleotide sequence ID" value="NZ_GG665897.1"/>
</dbReference>
<proteinExistence type="predicted"/>
<name>D4CVV8_9FUSO</name>
<dbReference type="EMBL" id="ACJY01000084">
    <property type="protein sequence ID" value="EFE86505.1"/>
    <property type="molecule type" value="Genomic_DNA"/>
</dbReference>
<protein>
    <submittedName>
        <fullName evidence="1">Uncharacterized protein</fullName>
    </submittedName>
</protein>
<evidence type="ECO:0000313" key="2">
    <source>
        <dbReference type="Proteomes" id="UP000003748"/>
    </source>
</evidence>
<evidence type="ECO:0000313" key="1">
    <source>
        <dbReference type="EMBL" id="EFE86505.1"/>
    </source>
</evidence>
<reference evidence="1 2" key="1">
    <citation type="submission" date="2010-02" db="EMBL/GenBank/DDBJ databases">
        <authorList>
            <person name="Weinstock G."/>
            <person name="Sodergren E."/>
            <person name="Clifton S."/>
            <person name="Fulton L."/>
            <person name="Fulton B."/>
            <person name="Courtney L."/>
            <person name="Fronick C."/>
            <person name="Harrison M."/>
            <person name="Strong C."/>
            <person name="Farmer C."/>
            <person name="Delahaunty K."/>
            <person name="Markovic C."/>
            <person name="Hall O."/>
            <person name="Minx P."/>
            <person name="Tomlinson C."/>
            <person name="Mitreva M."/>
            <person name="Nelson J."/>
            <person name="Hou S."/>
            <person name="Wollam A."/>
            <person name="Pepin K.H."/>
            <person name="Johnson M."/>
            <person name="Bhonagiri V."/>
            <person name="Zhang X."/>
            <person name="Suruliraj S."/>
            <person name="Warren W."/>
            <person name="Chinwalla A."/>
            <person name="Mardis E.R."/>
            <person name="Wilson R.K."/>
        </authorList>
    </citation>
    <scope>NUCLEOTIDE SEQUENCE [LARGE SCALE GENOMIC DNA]</scope>
    <source>
        <strain evidence="1 2">ATCC 33693</strain>
    </source>
</reference>
<accession>D4CVV8</accession>
<sequence>MKKLLLVFMLGFSAIVFGAFKEDIMYVGFDKFSDTSLLNEVVVTFNSKTGKYSFIRVNSDHGMDMWLEQGYVAQENFGKDSAQIMEYKGKKLTQLSYEQMRKIAAETDFFNTCTW</sequence>
<dbReference type="HOGENOM" id="CLU_2105424_0_0_0"/>
<comment type="caution">
    <text evidence="1">The sequence shown here is derived from an EMBL/GenBank/DDBJ whole genome shotgun (WGS) entry which is preliminary data.</text>
</comment>
<dbReference type="Proteomes" id="UP000003748">
    <property type="component" value="Unassembled WGS sequence"/>
</dbReference>
<dbReference type="AlphaFoldDB" id="D4CVV8"/>